<keyword evidence="1" id="KW-0472">Membrane</keyword>
<dbReference type="AlphaFoldDB" id="A0A933SGR7"/>
<feature type="transmembrane region" description="Helical" evidence="1">
    <location>
        <begin position="187"/>
        <end position="205"/>
    </location>
</feature>
<protein>
    <submittedName>
        <fullName evidence="3">DMT family transporter</fullName>
    </submittedName>
</protein>
<feature type="transmembrane region" description="Helical" evidence="1">
    <location>
        <begin position="277"/>
        <end position="297"/>
    </location>
</feature>
<dbReference type="Proteomes" id="UP000696931">
    <property type="component" value="Unassembled WGS sequence"/>
</dbReference>
<dbReference type="GO" id="GO:0016020">
    <property type="term" value="C:membrane"/>
    <property type="evidence" value="ECO:0007669"/>
    <property type="project" value="InterPro"/>
</dbReference>
<dbReference type="PANTHER" id="PTHR22911">
    <property type="entry name" value="ACYL-MALONYL CONDENSING ENZYME-RELATED"/>
    <property type="match status" value="1"/>
</dbReference>
<dbReference type="SUPFAM" id="SSF103481">
    <property type="entry name" value="Multidrug resistance efflux transporter EmrE"/>
    <property type="match status" value="2"/>
</dbReference>
<feature type="transmembrane region" description="Helical" evidence="1">
    <location>
        <begin position="6"/>
        <end position="26"/>
    </location>
</feature>
<dbReference type="EMBL" id="JACRIW010000115">
    <property type="protein sequence ID" value="MBI5171020.1"/>
    <property type="molecule type" value="Genomic_DNA"/>
</dbReference>
<keyword evidence="1" id="KW-0812">Transmembrane</keyword>
<evidence type="ECO:0000313" key="3">
    <source>
        <dbReference type="EMBL" id="MBI5171020.1"/>
    </source>
</evidence>
<gene>
    <name evidence="3" type="ORF">HZA61_16160</name>
</gene>
<dbReference type="InterPro" id="IPR037185">
    <property type="entry name" value="EmrE-like"/>
</dbReference>
<name>A0A933SGR7_UNCEI</name>
<evidence type="ECO:0000313" key="4">
    <source>
        <dbReference type="Proteomes" id="UP000696931"/>
    </source>
</evidence>
<keyword evidence="1" id="KW-1133">Transmembrane helix</keyword>
<dbReference type="PANTHER" id="PTHR22911:SF137">
    <property type="entry name" value="SOLUTE CARRIER FAMILY 35 MEMBER G2-RELATED"/>
    <property type="match status" value="1"/>
</dbReference>
<feature type="transmembrane region" description="Helical" evidence="1">
    <location>
        <begin position="252"/>
        <end position="270"/>
    </location>
</feature>
<organism evidence="3 4">
    <name type="scientific">Eiseniibacteriota bacterium</name>
    <dbReference type="NCBI Taxonomy" id="2212470"/>
    <lineage>
        <taxon>Bacteria</taxon>
        <taxon>Candidatus Eiseniibacteriota</taxon>
    </lineage>
</organism>
<feature type="domain" description="EamA" evidence="2">
    <location>
        <begin position="157"/>
        <end position="296"/>
    </location>
</feature>
<dbReference type="Pfam" id="PF00892">
    <property type="entry name" value="EamA"/>
    <property type="match status" value="2"/>
</dbReference>
<sequence>MRFAGELAALGTAACWATGSNFFAAAGRAMGSRVLNRLRITTACLLLGTALFVTRGAPWPVWATQQQILLLTLSGIIGFVFGDTWYFRSLVILGPGRAALIASSAPIFTALIAWPVLHEAPGPLVVLGMSMTLGGIAWVVSARSDIAHEHAEGSVAMGIFAALLGAVGQAGGYVLSKMALKTGIDPLSATVIRVSTAAVFIWAIAAAERATTETLAALKDRRASAFMVGGAFFGPFLGVTLSLTAIRFIDTGVAASITAIYPIFAMLIAARFHGERLTARALLGALVAVAGVVVLFLS</sequence>
<feature type="transmembrane region" description="Helical" evidence="1">
    <location>
        <begin position="98"/>
        <end position="117"/>
    </location>
</feature>
<accession>A0A933SGR7</accession>
<feature type="transmembrane region" description="Helical" evidence="1">
    <location>
        <begin position="225"/>
        <end position="246"/>
    </location>
</feature>
<comment type="caution">
    <text evidence="3">The sequence shown here is derived from an EMBL/GenBank/DDBJ whole genome shotgun (WGS) entry which is preliminary data.</text>
</comment>
<feature type="transmembrane region" description="Helical" evidence="1">
    <location>
        <begin position="68"/>
        <end position="86"/>
    </location>
</feature>
<proteinExistence type="predicted"/>
<evidence type="ECO:0000259" key="2">
    <source>
        <dbReference type="Pfam" id="PF00892"/>
    </source>
</evidence>
<feature type="domain" description="EamA" evidence="2">
    <location>
        <begin position="5"/>
        <end position="140"/>
    </location>
</feature>
<dbReference type="InterPro" id="IPR000620">
    <property type="entry name" value="EamA_dom"/>
</dbReference>
<feature type="transmembrane region" description="Helical" evidence="1">
    <location>
        <begin position="154"/>
        <end position="175"/>
    </location>
</feature>
<feature type="transmembrane region" description="Helical" evidence="1">
    <location>
        <begin position="38"/>
        <end position="56"/>
    </location>
</feature>
<evidence type="ECO:0000256" key="1">
    <source>
        <dbReference type="SAM" id="Phobius"/>
    </source>
</evidence>
<reference evidence="3" key="1">
    <citation type="submission" date="2020-07" db="EMBL/GenBank/DDBJ databases">
        <title>Huge and variable diversity of episymbiotic CPR bacteria and DPANN archaea in groundwater ecosystems.</title>
        <authorList>
            <person name="He C.Y."/>
            <person name="Keren R."/>
            <person name="Whittaker M."/>
            <person name="Farag I.F."/>
            <person name="Doudna J."/>
            <person name="Cate J.H.D."/>
            <person name="Banfield J.F."/>
        </authorList>
    </citation>
    <scope>NUCLEOTIDE SEQUENCE</scope>
    <source>
        <strain evidence="3">NC_groundwater_1813_Pr3_B-0.1um_71_17</strain>
    </source>
</reference>
<feature type="transmembrane region" description="Helical" evidence="1">
    <location>
        <begin position="123"/>
        <end position="142"/>
    </location>
</feature>